<keyword evidence="3" id="KW-1185">Reference proteome</keyword>
<accession>A0ABX9K5K7</accession>
<name>A0ABX9K5K7_9BACT</name>
<sequence length="452" mass="48876">MSTRRAGPCPEARRHRLWWGALALAVLVFQSACATGSPRGGTRVGHRFPSRTQPAALKQFVTLTPRTDFASVEVPQAEFQVAFTRLLLQVPLRLEARPSQPLGGRFRRASWQSTGGQGADVERGYAGYCDRRGAPGDCHSLLGGGPRDTVLSERDRFTLGLLLALGPAMEGAAGVLQDFSTQAMTAVCTGLGLYFFMLLFPDPTVTKGIGAVMTLFLWSYLGTELWGLIAATRQLWDEVKSATTFHELREASERYGRVLGPNTMRLLIVLATWKAGAKGRDALTGSGLPRFPQASRNAAVGGRIQLPVAAAEAEAVSVAGGQLTLTLPSGSAAILAMQKQGAEDAGQLHHIATVENEKSALRGGPWTPRLKKLFERAGMSMEDPANKVHVPGHRGPHPEAYHREVFETLRDATRSCTNPPQCRAALTRALEILAEEIRASGTRLNNLVTRRE</sequence>
<feature type="transmembrane region" description="Helical" evidence="1">
    <location>
        <begin position="183"/>
        <end position="200"/>
    </location>
</feature>
<dbReference type="Proteomes" id="UP000256345">
    <property type="component" value="Unassembled WGS sequence"/>
</dbReference>
<keyword evidence="1" id="KW-0472">Membrane</keyword>
<dbReference type="RefSeq" id="WP_082174997.1">
    <property type="nucleotide sequence ID" value="NZ_CP011509.1"/>
</dbReference>
<protein>
    <submittedName>
        <fullName evidence="2">HNH/ENDO VII superfamily nuclease</fullName>
    </submittedName>
</protein>
<evidence type="ECO:0000313" key="2">
    <source>
        <dbReference type="EMBL" id="REG33446.1"/>
    </source>
</evidence>
<feature type="transmembrane region" description="Helical" evidence="1">
    <location>
        <begin position="212"/>
        <end position="231"/>
    </location>
</feature>
<evidence type="ECO:0000313" key="3">
    <source>
        <dbReference type="Proteomes" id="UP000256345"/>
    </source>
</evidence>
<organism evidence="2 3">
    <name type="scientific">Archangium gephyra</name>
    <dbReference type="NCBI Taxonomy" id="48"/>
    <lineage>
        <taxon>Bacteria</taxon>
        <taxon>Pseudomonadati</taxon>
        <taxon>Myxococcota</taxon>
        <taxon>Myxococcia</taxon>
        <taxon>Myxococcales</taxon>
        <taxon>Cystobacterineae</taxon>
        <taxon>Archangiaceae</taxon>
        <taxon>Archangium</taxon>
    </lineage>
</organism>
<reference evidence="2 3" key="1">
    <citation type="submission" date="2018-08" db="EMBL/GenBank/DDBJ databases">
        <title>Genomic Encyclopedia of Archaeal and Bacterial Type Strains, Phase II (KMG-II): from individual species to whole genera.</title>
        <authorList>
            <person name="Goeker M."/>
        </authorList>
    </citation>
    <scope>NUCLEOTIDE SEQUENCE [LARGE SCALE GENOMIC DNA]</scope>
    <source>
        <strain evidence="2 3">DSM 2261</strain>
    </source>
</reference>
<dbReference type="Pfam" id="PF14412">
    <property type="entry name" value="AHH"/>
    <property type="match status" value="1"/>
</dbReference>
<proteinExistence type="predicted"/>
<dbReference type="EMBL" id="QUMU01000004">
    <property type="protein sequence ID" value="REG33446.1"/>
    <property type="molecule type" value="Genomic_DNA"/>
</dbReference>
<comment type="caution">
    <text evidence="2">The sequence shown here is derived from an EMBL/GenBank/DDBJ whole genome shotgun (WGS) entry which is preliminary data.</text>
</comment>
<keyword evidence="1" id="KW-1133">Transmembrane helix</keyword>
<keyword evidence="1" id="KW-0812">Transmembrane</keyword>
<dbReference type="InterPro" id="IPR032871">
    <property type="entry name" value="AHH_dom_containing"/>
</dbReference>
<evidence type="ECO:0000256" key="1">
    <source>
        <dbReference type="SAM" id="Phobius"/>
    </source>
</evidence>
<gene>
    <name evidence="2" type="ORF">ATI61_104737</name>
</gene>